<dbReference type="AlphaFoldDB" id="A0A4R2GH08"/>
<organism evidence="1 2">
    <name type="scientific">Natronoflexus pectinivorans</name>
    <dbReference type="NCBI Taxonomy" id="682526"/>
    <lineage>
        <taxon>Bacteria</taxon>
        <taxon>Pseudomonadati</taxon>
        <taxon>Bacteroidota</taxon>
        <taxon>Bacteroidia</taxon>
        <taxon>Marinilabiliales</taxon>
        <taxon>Marinilabiliaceae</taxon>
        <taxon>Natronoflexus</taxon>
    </lineage>
</organism>
<sequence>MRGAKIQFANDIILICLREKKIAFLAKIVTYIWTFHPHQRLN</sequence>
<dbReference type="Proteomes" id="UP000295221">
    <property type="component" value="Unassembled WGS sequence"/>
</dbReference>
<proteinExistence type="predicted"/>
<accession>A0A4R2GH08</accession>
<reference evidence="1 2" key="1">
    <citation type="submission" date="2019-03" db="EMBL/GenBank/DDBJ databases">
        <title>Genomic Encyclopedia of Type Strains, Phase IV (KMG-IV): sequencing the most valuable type-strain genomes for metagenomic binning, comparative biology and taxonomic classification.</title>
        <authorList>
            <person name="Goeker M."/>
        </authorList>
    </citation>
    <scope>NUCLEOTIDE SEQUENCE [LARGE SCALE GENOMIC DNA]</scope>
    <source>
        <strain evidence="1 2">DSM 24179</strain>
    </source>
</reference>
<evidence type="ECO:0000313" key="1">
    <source>
        <dbReference type="EMBL" id="TCO07658.1"/>
    </source>
</evidence>
<dbReference type="EMBL" id="SLWK01000007">
    <property type="protein sequence ID" value="TCO07658.1"/>
    <property type="molecule type" value="Genomic_DNA"/>
</dbReference>
<gene>
    <name evidence="1" type="ORF">EV194_10742</name>
</gene>
<evidence type="ECO:0000313" key="2">
    <source>
        <dbReference type="Proteomes" id="UP000295221"/>
    </source>
</evidence>
<comment type="caution">
    <text evidence="1">The sequence shown here is derived from an EMBL/GenBank/DDBJ whole genome shotgun (WGS) entry which is preliminary data.</text>
</comment>
<keyword evidence="2" id="KW-1185">Reference proteome</keyword>
<protein>
    <submittedName>
        <fullName evidence="1">Uncharacterized protein</fullName>
    </submittedName>
</protein>
<name>A0A4R2GH08_9BACT</name>